<dbReference type="GO" id="GO:0140662">
    <property type="term" value="F:ATP-dependent protein folding chaperone"/>
    <property type="evidence" value="ECO:0007669"/>
    <property type="project" value="InterPro"/>
</dbReference>
<dbReference type="NCBIfam" id="NF010683">
    <property type="entry name" value="PRK14083.1"/>
    <property type="match status" value="1"/>
</dbReference>
<dbReference type="GO" id="GO:0016887">
    <property type="term" value="F:ATP hydrolysis activity"/>
    <property type="evidence" value="ECO:0007669"/>
    <property type="project" value="InterPro"/>
</dbReference>
<organism evidence="6 7">
    <name type="scientific">Planotetraspora mira</name>
    <dbReference type="NCBI Taxonomy" id="58121"/>
    <lineage>
        <taxon>Bacteria</taxon>
        <taxon>Bacillati</taxon>
        <taxon>Actinomycetota</taxon>
        <taxon>Actinomycetes</taxon>
        <taxon>Streptosporangiales</taxon>
        <taxon>Streptosporangiaceae</taxon>
        <taxon>Planotetraspora</taxon>
    </lineage>
</organism>
<comment type="similarity">
    <text evidence="1">Belongs to the heat shock protein 90 family.</text>
</comment>
<dbReference type="InterPro" id="IPR036890">
    <property type="entry name" value="HATPase_C_sf"/>
</dbReference>
<keyword evidence="4" id="KW-0143">Chaperone</keyword>
<keyword evidence="2 5" id="KW-0547">Nucleotide-binding</keyword>
<dbReference type="AlphaFoldDB" id="A0A8J3TIH3"/>
<dbReference type="Pfam" id="PF00183">
    <property type="entry name" value="HSP90"/>
    <property type="match status" value="1"/>
</dbReference>
<dbReference type="SUPFAM" id="SSF54211">
    <property type="entry name" value="Ribosomal protein S5 domain 2-like"/>
    <property type="match status" value="1"/>
</dbReference>
<evidence type="ECO:0000256" key="2">
    <source>
        <dbReference type="ARBA" id="ARBA00022741"/>
    </source>
</evidence>
<sequence length="612" mass="66468">MLDDKSAKSHSFQVDLRGLVDLLSHHLYSSPRVYVRELLQNAVDAVTARRRIDPSAPTAIRIAVDQAGLRIDDPGIGLTEADVHRFLATIGRSSKRDDLEGARREFLGQFGIGLLACFTVAERIQVLTRSATDPEEPGVEWLAASDGTYSVRRLEPGERAEPGTTVRLTPRAGAGRWFAPDLVAGLARDFGSLLPYEVTVEADGRTTRTTDSPSVWDRTYSSAGARRSALMEYGERVLGFTALDVIEFDVELAGVRGAAYVLPQAANPAGSGRHRVYLKGMLLSDVTTGLLPDWAFFVRCVIDTDTLRPTASREGLYEDETLAAVREALGVRVRDWLTGLAAQEPGRLAAFLSVHSLGVKALARHDRDLFRIMLPYLAFETTDGRVTLAEFARKHPVVRVTSTVEEFRQIATIASAQGIGVVNGGYTYESELVALLPEVVPGVTVEELGTDVVTAALDPVEGADELAMAGFLATARSTLDPLGCDVILRAFFPASVSALHLDTREARNERTREETAAEADDLWAEILGALKSAEPRAQLVLNHRSPVVRRLAAIGDQALLVSAVEALYGQALLMTHRPLRPVDTALLNRAFDELLGWASQNVTELAEEDGQA</sequence>
<proteinExistence type="inferred from homology"/>
<comment type="caution">
    <text evidence="6">The sequence shown here is derived from an EMBL/GenBank/DDBJ whole genome shotgun (WGS) entry which is preliminary data.</text>
</comment>
<dbReference type="PANTHER" id="PTHR11528">
    <property type="entry name" value="HEAT SHOCK PROTEIN 90 FAMILY MEMBER"/>
    <property type="match status" value="1"/>
</dbReference>
<dbReference type="EMBL" id="BOOO01000002">
    <property type="protein sequence ID" value="GII27013.1"/>
    <property type="molecule type" value="Genomic_DNA"/>
</dbReference>
<feature type="binding site" evidence="5">
    <location>
        <position position="164"/>
    </location>
    <ligand>
        <name>ATP</name>
        <dbReference type="ChEBI" id="CHEBI:30616"/>
    </ligand>
</feature>
<evidence type="ECO:0000256" key="5">
    <source>
        <dbReference type="PIRSR" id="PIRSR002583-1"/>
    </source>
</evidence>
<gene>
    <name evidence="6" type="ORF">Pmi06nite_04550</name>
</gene>
<dbReference type="InterPro" id="IPR020568">
    <property type="entry name" value="Ribosomal_Su5_D2-typ_SF"/>
</dbReference>
<accession>A0A8J3TIH3</accession>
<keyword evidence="3 5" id="KW-0067">ATP-binding</keyword>
<evidence type="ECO:0000256" key="3">
    <source>
        <dbReference type="ARBA" id="ARBA00022840"/>
    </source>
</evidence>
<dbReference type="Gene3D" id="3.30.565.10">
    <property type="entry name" value="Histidine kinase-like ATPase, C-terminal domain"/>
    <property type="match status" value="1"/>
</dbReference>
<protein>
    <submittedName>
        <fullName evidence="6">Molecular chaperone HtpG</fullName>
    </submittedName>
</protein>
<dbReference type="GO" id="GO:0005524">
    <property type="term" value="F:ATP binding"/>
    <property type="evidence" value="ECO:0007669"/>
    <property type="project" value="UniProtKB-KW"/>
</dbReference>
<dbReference type="Pfam" id="PF13589">
    <property type="entry name" value="HATPase_c_3"/>
    <property type="match status" value="1"/>
</dbReference>
<reference evidence="6 7" key="1">
    <citation type="submission" date="2021-01" db="EMBL/GenBank/DDBJ databases">
        <title>Whole genome shotgun sequence of Planotetraspora mira NBRC 15435.</title>
        <authorList>
            <person name="Komaki H."/>
            <person name="Tamura T."/>
        </authorList>
    </citation>
    <scope>NUCLEOTIDE SEQUENCE [LARGE SCALE GENOMIC DNA]</scope>
    <source>
        <strain evidence="6 7">NBRC 15435</strain>
    </source>
</reference>
<dbReference type="SUPFAM" id="SSF55874">
    <property type="entry name" value="ATPase domain of HSP90 chaperone/DNA topoisomerase II/histidine kinase"/>
    <property type="match status" value="1"/>
</dbReference>
<dbReference type="Gene3D" id="3.30.230.80">
    <property type="match status" value="1"/>
</dbReference>
<dbReference type="GO" id="GO:0051082">
    <property type="term" value="F:unfolded protein binding"/>
    <property type="evidence" value="ECO:0007669"/>
    <property type="project" value="InterPro"/>
</dbReference>
<name>A0A8J3TIH3_9ACTN</name>
<feature type="binding site" evidence="5">
    <location>
        <position position="73"/>
    </location>
    <ligand>
        <name>ATP</name>
        <dbReference type="ChEBI" id="CHEBI:30616"/>
    </ligand>
</feature>
<feature type="binding site" evidence="5">
    <location>
        <position position="37"/>
    </location>
    <ligand>
        <name>ATP</name>
        <dbReference type="ChEBI" id="CHEBI:30616"/>
    </ligand>
</feature>
<dbReference type="RefSeq" id="WP_203951108.1">
    <property type="nucleotide sequence ID" value="NZ_BOOO01000002.1"/>
</dbReference>
<dbReference type="InterPro" id="IPR001404">
    <property type="entry name" value="Hsp90_fam"/>
</dbReference>
<dbReference type="Proteomes" id="UP000650628">
    <property type="component" value="Unassembled WGS sequence"/>
</dbReference>
<keyword evidence="7" id="KW-1185">Reference proteome</keyword>
<evidence type="ECO:0000313" key="6">
    <source>
        <dbReference type="EMBL" id="GII27013.1"/>
    </source>
</evidence>
<dbReference type="PIRSF" id="PIRSF002583">
    <property type="entry name" value="Hsp90"/>
    <property type="match status" value="1"/>
</dbReference>
<feature type="binding site" evidence="5">
    <location>
        <position position="41"/>
    </location>
    <ligand>
        <name>ATP</name>
        <dbReference type="ChEBI" id="CHEBI:30616"/>
    </ligand>
</feature>
<evidence type="ECO:0000256" key="1">
    <source>
        <dbReference type="ARBA" id="ARBA00008239"/>
    </source>
</evidence>
<evidence type="ECO:0000256" key="4">
    <source>
        <dbReference type="ARBA" id="ARBA00023186"/>
    </source>
</evidence>
<evidence type="ECO:0000313" key="7">
    <source>
        <dbReference type="Proteomes" id="UP000650628"/>
    </source>
</evidence>